<keyword evidence="3" id="KW-1185">Reference proteome</keyword>
<organism evidence="2 3">
    <name type="scientific">Eumeta variegata</name>
    <name type="common">Bagworm moth</name>
    <name type="synonym">Eumeta japonica</name>
    <dbReference type="NCBI Taxonomy" id="151549"/>
    <lineage>
        <taxon>Eukaryota</taxon>
        <taxon>Metazoa</taxon>
        <taxon>Ecdysozoa</taxon>
        <taxon>Arthropoda</taxon>
        <taxon>Hexapoda</taxon>
        <taxon>Insecta</taxon>
        <taxon>Pterygota</taxon>
        <taxon>Neoptera</taxon>
        <taxon>Endopterygota</taxon>
        <taxon>Lepidoptera</taxon>
        <taxon>Glossata</taxon>
        <taxon>Ditrysia</taxon>
        <taxon>Tineoidea</taxon>
        <taxon>Psychidae</taxon>
        <taxon>Oiketicinae</taxon>
        <taxon>Eumeta</taxon>
    </lineage>
</organism>
<sequence length="108" mass="12547">MTVLRMHCALAILLLQMLSVLSLFFESTLSSATQGNGILGVHIAKTIQFRDYLQKVKLTLEQLEMLDKARQYFKPFCQCLLRYKALARSHLDYCCYLWADGFQYQLCL</sequence>
<dbReference type="Proteomes" id="UP000299102">
    <property type="component" value="Unassembled WGS sequence"/>
</dbReference>
<protein>
    <submittedName>
        <fullName evidence="2">Uncharacterized protein</fullName>
    </submittedName>
</protein>
<evidence type="ECO:0000313" key="2">
    <source>
        <dbReference type="EMBL" id="GBP68539.1"/>
    </source>
</evidence>
<evidence type="ECO:0000313" key="3">
    <source>
        <dbReference type="Proteomes" id="UP000299102"/>
    </source>
</evidence>
<dbReference type="AlphaFoldDB" id="A0A4C1Y1X2"/>
<gene>
    <name evidence="2" type="ORF">EVAR_53956_1</name>
</gene>
<reference evidence="2 3" key="1">
    <citation type="journal article" date="2019" name="Commun. Biol.">
        <title>The bagworm genome reveals a unique fibroin gene that provides high tensile strength.</title>
        <authorList>
            <person name="Kono N."/>
            <person name="Nakamura H."/>
            <person name="Ohtoshi R."/>
            <person name="Tomita M."/>
            <person name="Numata K."/>
            <person name="Arakawa K."/>
        </authorList>
    </citation>
    <scope>NUCLEOTIDE SEQUENCE [LARGE SCALE GENOMIC DNA]</scope>
</reference>
<dbReference type="EMBL" id="BGZK01001015">
    <property type="protein sequence ID" value="GBP68539.1"/>
    <property type="molecule type" value="Genomic_DNA"/>
</dbReference>
<comment type="caution">
    <text evidence="2">The sequence shown here is derived from an EMBL/GenBank/DDBJ whole genome shotgun (WGS) entry which is preliminary data.</text>
</comment>
<feature type="chain" id="PRO_5020034128" evidence="1">
    <location>
        <begin position="23"/>
        <end position="108"/>
    </location>
</feature>
<name>A0A4C1Y1X2_EUMVA</name>
<keyword evidence="1" id="KW-0732">Signal</keyword>
<accession>A0A4C1Y1X2</accession>
<evidence type="ECO:0000256" key="1">
    <source>
        <dbReference type="SAM" id="SignalP"/>
    </source>
</evidence>
<proteinExistence type="predicted"/>
<feature type="signal peptide" evidence="1">
    <location>
        <begin position="1"/>
        <end position="22"/>
    </location>
</feature>